<evidence type="ECO:0000256" key="4">
    <source>
        <dbReference type="ARBA" id="ARBA00023052"/>
    </source>
</evidence>
<dbReference type="GO" id="GO:0003863">
    <property type="term" value="F:branched-chain 2-oxo acid dehydrogenase activity"/>
    <property type="evidence" value="ECO:0007669"/>
    <property type="project" value="UniProtKB-EC"/>
</dbReference>
<comment type="cofactor">
    <cofactor evidence="1">
        <name>Mg(2+)</name>
        <dbReference type="ChEBI" id="CHEBI:18420"/>
    </cofactor>
</comment>
<protein>
    <recommendedName>
        <fullName evidence="5">2-oxoisovalerate dehydrogenase subunit alpha</fullName>
        <ecNumber evidence="5">1.2.4.4</ecNumber>
    </recommendedName>
    <alternativeName>
        <fullName evidence="5">Branched-chain alpha-keto acid dehydrogenase E1 component alpha chain</fullName>
    </alternativeName>
</protein>
<dbReference type="InterPro" id="IPR001017">
    <property type="entry name" value="DH_E1"/>
</dbReference>
<dbReference type="Proteomes" id="UP000036176">
    <property type="component" value="Unassembled WGS sequence"/>
</dbReference>
<evidence type="ECO:0000256" key="1">
    <source>
        <dbReference type="ARBA" id="ARBA00001946"/>
    </source>
</evidence>
<dbReference type="CDD" id="cd02000">
    <property type="entry name" value="TPP_E1_PDC_ADC_BCADC"/>
    <property type="match status" value="1"/>
</dbReference>
<dbReference type="Pfam" id="PF00676">
    <property type="entry name" value="E1_dh"/>
    <property type="match status" value="1"/>
</dbReference>
<gene>
    <name evidence="7" type="primary">bkdA_2</name>
    <name evidence="7" type="ORF">MCHUDSM44219_03746</name>
</gene>
<feature type="domain" description="Dehydrogenase E1 component" evidence="6">
    <location>
        <begin position="34"/>
        <end position="305"/>
    </location>
</feature>
<dbReference type="GO" id="GO:0000287">
    <property type="term" value="F:magnesium ion binding"/>
    <property type="evidence" value="ECO:0007669"/>
    <property type="project" value="UniProtKB-ARBA"/>
</dbReference>
<comment type="cofactor">
    <cofactor evidence="2 5">
        <name>thiamine diphosphate</name>
        <dbReference type="ChEBI" id="CHEBI:58937"/>
    </cofactor>
</comment>
<dbReference type="EMBL" id="JYNX01000057">
    <property type="protein sequence ID" value="KMO74154.1"/>
    <property type="molecule type" value="Genomic_DNA"/>
</dbReference>
<comment type="similarity">
    <text evidence="5">Belongs to the BCKDHA family.</text>
</comment>
<organism evidence="7 8">
    <name type="scientific">Mycolicibacterium chubuense</name>
    <name type="common">Mycobacterium chubuense</name>
    <dbReference type="NCBI Taxonomy" id="1800"/>
    <lineage>
        <taxon>Bacteria</taxon>
        <taxon>Bacillati</taxon>
        <taxon>Actinomycetota</taxon>
        <taxon>Actinomycetes</taxon>
        <taxon>Mycobacteriales</taxon>
        <taxon>Mycobacteriaceae</taxon>
        <taxon>Mycolicibacterium</taxon>
    </lineage>
</organism>
<comment type="catalytic activity">
    <reaction evidence="5">
        <text>N(6)-[(R)-lipoyl]-L-lysyl-[protein] + 3-methyl-2-oxobutanoate + H(+) = N(6)-[(R)-S(8)-2-methylpropanoyldihydrolipoyl]-L-lysyl-[protein] + CO2</text>
        <dbReference type="Rhea" id="RHEA:13457"/>
        <dbReference type="Rhea" id="RHEA-COMP:10474"/>
        <dbReference type="Rhea" id="RHEA-COMP:10497"/>
        <dbReference type="ChEBI" id="CHEBI:11851"/>
        <dbReference type="ChEBI" id="CHEBI:15378"/>
        <dbReference type="ChEBI" id="CHEBI:16526"/>
        <dbReference type="ChEBI" id="CHEBI:83099"/>
        <dbReference type="ChEBI" id="CHEBI:83142"/>
        <dbReference type="EC" id="1.2.4.4"/>
    </reaction>
</comment>
<comment type="caution">
    <text evidence="7">The sequence shown here is derived from an EMBL/GenBank/DDBJ whole genome shotgun (WGS) entry which is preliminary data.</text>
</comment>
<evidence type="ECO:0000313" key="7">
    <source>
        <dbReference type="EMBL" id="KMO74154.1"/>
    </source>
</evidence>
<keyword evidence="3 5" id="KW-0560">Oxidoreductase</keyword>
<dbReference type="AlphaFoldDB" id="A0A0J6VVJ0"/>
<evidence type="ECO:0000313" key="8">
    <source>
        <dbReference type="Proteomes" id="UP000036176"/>
    </source>
</evidence>
<accession>A0A0J6VVJ0</accession>
<dbReference type="EC" id="1.2.4.4" evidence="5"/>
<keyword evidence="8" id="KW-1185">Reference proteome</keyword>
<evidence type="ECO:0000256" key="2">
    <source>
        <dbReference type="ARBA" id="ARBA00001964"/>
    </source>
</evidence>
<dbReference type="Gene3D" id="3.40.50.970">
    <property type="match status" value="1"/>
</dbReference>
<dbReference type="InterPro" id="IPR050771">
    <property type="entry name" value="Alpha-ketoacid_DH_E1_comp"/>
</dbReference>
<keyword evidence="4 5" id="KW-0786">Thiamine pyrophosphate</keyword>
<dbReference type="GO" id="GO:0009083">
    <property type="term" value="P:branched-chain amino acid catabolic process"/>
    <property type="evidence" value="ECO:0007669"/>
    <property type="project" value="TreeGrafter"/>
</dbReference>
<dbReference type="PATRIC" id="fig|1800.3.peg.3775"/>
<reference evidence="7 8" key="1">
    <citation type="journal article" date="2015" name="Genome Biol. Evol.">
        <title>Characterization of Three Mycobacterium spp. with Potential Use in Bioremediation by Genome Sequencing and Comparative Genomics.</title>
        <authorList>
            <person name="Das S."/>
            <person name="Pettersson B.M."/>
            <person name="Behra P.R."/>
            <person name="Ramesh M."/>
            <person name="Dasgupta S."/>
            <person name="Bhattacharya A."/>
            <person name="Kirsebom L.A."/>
        </authorList>
    </citation>
    <scope>NUCLEOTIDE SEQUENCE [LARGE SCALE GENOMIC DNA]</scope>
    <source>
        <strain evidence="7 8">DSM 44219</strain>
    </source>
</reference>
<comment type="function">
    <text evidence="5">The branched-chain alpha-keto dehydrogenase complex catalyzes the overall conversion of alpha-keto acids to acyl-CoA and CO(2). It contains multiple copies of three enzymatic components: branched-chain alpha-keto acid decarboxylase (E1), lipoamide acyltransferase (E2) and lipoamide dehydrogenase (E3).</text>
</comment>
<dbReference type="SUPFAM" id="SSF52518">
    <property type="entry name" value="Thiamin diphosphate-binding fold (THDP-binding)"/>
    <property type="match status" value="1"/>
</dbReference>
<name>A0A0J6VVJ0_MYCCU</name>
<sequence>MLGAVPNADTDGDGAGLTDVATSVDVETSRAMLRHMLVARGIDDEAVRLQNQGRVDLWLSCRGQEAAQVASAMAIGDAATIFPSYRDHAVAVVRGIDGVGLVAQWAGRTFCGWNPRRHRFFPYTLVVAAQTLHAVGYAIGRRLQDRAETVVVYLGDGATSEGDVSEAMNLAAVESAPVLFVVQNNGWAISKPSHEQMLTSIATRARGFGITSWTVPDDDPDDTYLQCLLARRHVESTGTPALIEIQTTRTAGHSSSDAHTVYRDRDELAAAASRDPVLRYRQRLHDAGLVDDPWLDDVAHDVAAQSRAMVEAFGR</sequence>
<evidence type="ECO:0000256" key="5">
    <source>
        <dbReference type="RuleBase" id="RU365014"/>
    </source>
</evidence>
<evidence type="ECO:0000256" key="3">
    <source>
        <dbReference type="ARBA" id="ARBA00023002"/>
    </source>
</evidence>
<dbReference type="PANTHER" id="PTHR43380:SF1">
    <property type="entry name" value="2-OXOISOVALERATE DEHYDROGENASE SUBUNIT ALPHA, MITOCHONDRIAL"/>
    <property type="match status" value="1"/>
</dbReference>
<evidence type="ECO:0000259" key="6">
    <source>
        <dbReference type="Pfam" id="PF00676"/>
    </source>
</evidence>
<dbReference type="InterPro" id="IPR029061">
    <property type="entry name" value="THDP-binding"/>
</dbReference>
<dbReference type="PANTHER" id="PTHR43380">
    <property type="entry name" value="2-OXOISOVALERATE DEHYDROGENASE SUBUNIT ALPHA, MITOCHONDRIAL"/>
    <property type="match status" value="1"/>
</dbReference>
<proteinExistence type="inferred from homology"/>